<reference evidence="9 10" key="1">
    <citation type="journal article" date="2019" name="Int. J. Syst. Evol. Microbiol.">
        <title>The Global Catalogue of Microorganisms (GCM) 10K type strain sequencing project: providing services to taxonomists for standard genome sequencing and annotation.</title>
        <authorList>
            <consortium name="The Broad Institute Genomics Platform"/>
            <consortium name="The Broad Institute Genome Sequencing Center for Infectious Disease"/>
            <person name="Wu L."/>
            <person name="Ma J."/>
        </authorList>
    </citation>
    <scope>NUCLEOTIDE SEQUENCE [LARGE SCALE GENOMIC DNA]</scope>
    <source>
        <strain evidence="9 10">JCM 15478</strain>
    </source>
</reference>
<dbReference type="Pfam" id="PF00196">
    <property type="entry name" value="GerE"/>
    <property type="match status" value="1"/>
</dbReference>
<dbReference type="EMBL" id="BAAAPE010000016">
    <property type="protein sequence ID" value="GAA2096850.1"/>
    <property type="molecule type" value="Genomic_DNA"/>
</dbReference>
<dbReference type="CDD" id="cd06170">
    <property type="entry name" value="LuxR_C_like"/>
    <property type="match status" value="1"/>
</dbReference>
<keyword evidence="10" id="KW-1185">Reference proteome</keyword>
<accession>A0ABN2WRF2</accession>
<dbReference type="SMART" id="SM00448">
    <property type="entry name" value="REC"/>
    <property type="match status" value="1"/>
</dbReference>
<dbReference type="PROSITE" id="PS00622">
    <property type="entry name" value="HTH_LUXR_1"/>
    <property type="match status" value="1"/>
</dbReference>
<organism evidence="9 10">
    <name type="scientific">Streptomyces albiaxialis</name>
    <dbReference type="NCBI Taxonomy" id="329523"/>
    <lineage>
        <taxon>Bacteria</taxon>
        <taxon>Bacillati</taxon>
        <taxon>Actinomycetota</taxon>
        <taxon>Actinomycetes</taxon>
        <taxon>Kitasatosporales</taxon>
        <taxon>Streptomycetaceae</taxon>
        <taxon>Streptomyces</taxon>
    </lineage>
</organism>
<dbReference type="InterPro" id="IPR039420">
    <property type="entry name" value="WalR-like"/>
</dbReference>
<evidence type="ECO:0000259" key="8">
    <source>
        <dbReference type="PROSITE" id="PS50110"/>
    </source>
</evidence>
<name>A0ABN2WRF2_9ACTN</name>
<dbReference type="Proteomes" id="UP001500016">
    <property type="component" value="Unassembled WGS sequence"/>
</dbReference>
<evidence type="ECO:0000256" key="4">
    <source>
        <dbReference type="ARBA" id="ARBA00023163"/>
    </source>
</evidence>
<evidence type="ECO:0000313" key="9">
    <source>
        <dbReference type="EMBL" id="GAA2096850.1"/>
    </source>
</evidence>
<feature type="domain" description="HTH luxR-type" evidence="7">
    <location>
        <begin position="175"/>
        <end position="240"/>
    </location>
</feature>
<evidence type="ECO:0000313" key="10">
    <source>
        <dbReference type="Proteomes" id="UP001500016"/>
    </source>
</evidence>
<evidence type="ECO:0000256" key="2">
    <source>
        <dbReference type="ARBA" id="ARBA00023015"/>
    </source>
</evidence>
<sequence length="242" mass="25670">MNGMNGMNGSNEKRPLRVIVADDQAAVREPLATVLGLAEDIDVVAAAADGNEVLETVAAGPVDVVLMDLRMPVLDGIEATRRLSEEHPEVAVVVLTTFADDDSILGALSAGARGYLTKNAGRQDIVRAIRTAAAGQSVLDRTVQDRLLATVRTRTPNPGPDPAPGQDSGPGQPRSRPLPDDLTPREREVLTLIGQGLPNRGIAEKLFISEATVKTHINNLFAKADIRDRADAIRRAIEAGLA</sequence>
<dbReference type="SUPFAM" id="SSF46894">
    <property type="entry name" value="C-terminal effector domain of the bipartite response regulators"/>
    <property type="match status" value="1"/>
</dbReference>
<evidence type="ECO:0000256" key="3">
    <source>
        <dbReference type="ARBA" id="ARBA00023125"/>
    </source>
</evidence>
<protein>
    <submittedName>
        <fullName evidence="9">Response regulator transcription factor</fullName>
    </submittedName>
</protein>
<dbReference type="InterPro" id="IPR016032">
    <property type="entry name" value="Sig_transdc_resp-reg_C-effctor"/>
</dbReference>
<dbReference type="InterPro" id="IPR001789">
    <property type="entry name" value="Sig_transdc_resp-reg_receiver"/>
</dbReference>
<dbReference type="PROSITE" id="PS50043">
    <property type="entry name" value="HTH_LUXR_2"/>
    <property type="match status" value="1"/>
</dbReference>
<feature type="region of interest" description="Disordered" evidence="6">
    <location>
        <begin position="152"/>
        <end position="183"/>
    </location>
</feature>
<dbReference type="InterPro" id="IPR011006">
    <property type="entry name" value="CheY-like_superfamily"/>
</dbReference>
<feature type="domain" description="Response regulatory" evidence="8">
    <location>
        <begin position="17"/>
        <end position="133"/>
    </location>
</feature>
<dbReference type="SUPFAM" id="SSF52172">
    <property type="entry name" value="CheY-like"/>
    <property type="match status" value="1"/>
</dbReference>
<dbReference type="Pfam" id="PF00072">
    <property type="entry name" value="Response_reg"/>
    <property type="match status" value="1"/>
</dbReference>
<dbReference type="PROSITE" id="PS50110">
    <property type="entry name" value="RESPONSE_REGULATORY"/>
    <property type="match status" value="1"/>
</dbReference>
<proteinExistence type="predicted"/>
<dbReference type="PANTHER" id="PTHR43214">
    <property type="entry name" value="TWO-COMPONENT RESPONSE REGULATOR"/>
    <property type="match status" value="1"/>
</dbReference>
<dbReference type="PANTHER" id="PTHR43214:SF24">
    <property type="entry name" value="TRANSCRIPTIONAL REGULATORY PROTEIN NARL-RELATED"/>
    <property type="match status" value="1"/>
</dbReference>
<evidence type="ECO:0000259" key="7">
    <source>
        <dbReference type="PROSITE" id="PS50043"/>
    </source>
</evidence>
<dbReference type="Gene3D" id="3.40.50.2300">
    <property type="match status" value="1"/>
</dbReference>
<keyword evidence="3" id="KW-0238">DNA-binding</keyword>
<evidence type="ECO:0000256" key="6">
    <source>
        <dbReference type="SAM" id="MobiDB-lite"/>
    </source>
</evidence>
<evidence type="ECO:0000256" key="5">
    <source>
        <dbReference type="PROSITE-ProRule" id="PRU00169"/>
    </source>
</evidence>
<gene>
    <name evidence="9" type="ORF">GCM10009801_66740</name>
</gene>
<comment type="caution">
    <text evidence="9">The sequence shown here is derived from an EMBL/GenBank/DDBJ whole genome shotgun (WGS) entry which is preliminary data.</text>
</comment>
<keyword evidence="1 5" id="KW-0597">Phosphoprotein</keyword>
<dbReference type="InterPro" id="IPR058245">
    <property type="entry name" value="NreC/VraR/RcsB-like_REC"/>
</dbReference>
<dbReference type="SMART" id="SM00421">
    <property type="entry name" value="HTH_LUXR"/>
    <property type="match status" value="1"/>
</dbReference>
<dbReference type="InterPro" id="IPR000792">
    <property type="entry name" value="Tscrpt_reg_LuxR_C"/>
</dbReference>
<evidence type="ECO:0000256" key="1">
    <source>
        <dbReference type="ARBA" id="ARBA00022553"/>
    </source>
</evidence>
<keyword evidence="4" id="KW-0804">Transcription</keyword>
<dbReference type="CDD" id="cd17535">
    <property type="entry name" value="REC_NarL-like"/>
    <property type="match status" value="1"/>
</dbReference>
<feature type="modified residue" description="4-aspartylphosphate" evidence="5">
    <location>
        <position position="68"/>
    </location>
</feature>
<dbReference type="PRINTS" id="PR00038">
    <property type="entry name" value="HTHLUXR"/>
</dbReference>
<keyword evidence="2" id="KW-0805">Transcription regulation</keyword>